<gene>
    <name evidence="2" type="ORF">LSJ_4057</name>
</gene>
<dbReference type="Proteomes" id="UP000029488">
    <property type="component" value="Plasmid pLMP1046"/>
</dbReference>
<sequence>MELDNAVEQGNRLKRLIEHEDLIILSANDRQGLKKAMDRKRKYVQKLKKLEVEEMEKEGKNVFISGSLDNEDEKAYKIAKAICGKLIDNGFNIVTGFGKGIGYYVAGASIQKLESINENIEDRLIMRPFADDMSPKEIKQYRNKLIANTKFTIVMYGQVIDNNGNKVAANGVLEEVRVSEEQNNYIIPIGSTGYAAEKVAIDVKNNITSYPYLENYIDNLCVESDPNAIAKLVLHIITDIKNNVVSQQN</sequence>
<feature type="domain" description="NAD(+) hydrolase ThsA Sir2/TIR-associating SLOG" evidence="1">
    <location>
        <begin position="57"/>
        <end position="239"/>
    </location>
</feature>
<organism evidence="2 3">
    <name type="scientific">Ligilactobacillus salivarius</name>
    <dbReference type="NCBI Taxonomy" id="1624"/>
    <lineage>
        <taxon>Bacteria</taxon>
        <taxon>Bacillati</taxon>
        <taxon>Bacillota</taxon>
        <taxon>Bacilli</taxon>
        <taxon>Lactobacillales</taxon>
        <taxon>Lactobacillaceae</taxon>
        <taxon>Ligilactobacillus</taxon>
    </lineage>
</organism>
<dbReference type="RefSeq" id="WP_237752326.1">
    <property type="nucleotide sequence ID" value="NZ_CP007649.1"/>
</dbReference>
<evidence type="ECO:0000313" key="2">
    <source>
        <dbReference type="EMBL" id="AIR11834.1"/>
    </source>
</evidence>
<dbReference type="KEGG" id="lsj:LSJ_4057"/>
<evidence type="ECO:0000259" key="1">
    <source>
        <dbReference type="Pfam" id="PF18185"/>
    </source>
</evidence>
<proteinExistence type="predicted"/>
<keyword evidence="2" id="KW-0614">Plasmid</keyword>
<reference evidence="2 3" key="1">
    <citation type="journal article" date="2014" name="BMC Genomics">
        <title>Unusual genome complexity in Lactobacillus salivarius JCM1046.</title>
        <authorList>
            <person name="Raftis E.J."/>
            <person name="Forde B.M."/>
            <person name="Claesson M.J."/>
            <person name="O'Toole P.W."/>
        </authorList>
    </citation>
    <scope>NUCLEOTIDE SEQUENCE [LARGE SCALE GENOMIC DNA]</scope>
    <source>
        <strain evidence="2 3">JCM1046</strain>
        <plasmid evidence="2 3">pLMP1046</plasmid>
    </source>
</reference>
<protein>
    <recommendedName>
        <fullName evidence="1">NAD(+) hydrolase ThsA Sir2/TIR-associating SLOG domain-containing protein</fullName>
    </recommendedName>
</protein>
<geneLocation type="plasmid" evidence="2 3">
    <name>pLMP1046</name>
</geneLocation>
<dbReference type="InterPro" id="IPR041486">
    <property type="entry name" value="ThsA_STALD"/>
</dbReference>
<dbReference type="AlphaFoldDB" id="A0A089QFQ3"/>
<dbReference type="Pfam" id="PF18185">
    <property type="entry name" value="STALD"/>
    <property type="match status" value="1"/>
</dbReference>
<accession>A0A089QFQ3</accession>
<name>A0A089QFQ3_9LACO</name>
<dbReference type="EMBL" id="CP007649">
    <property type="protein sequence ID" value="AIR11834.1"/>
    <property type="molecule type" value="Genomic_DNA"/>
</dbReference>
<evidence type="ECO:0000313" key="3">
    <source>
        <dbReference type="Proteomes" id="UP000029488"/>
    </source>
</evidence>